<keyword evidence="5" id="KW-0732">Signal</keyword>
<evidence type="ECO:0000256" key="3">
    <source>
        <dbReference type="ARBA" id="ARBA00022801"/>
    </source>
</evidence>
<gene>
    <name evidence="7" type="ORF">Lwor_0535</name>
</gene>
<dbReference type="Proteomes" id="UP000054662">
    <property type="component" value="Unassembled WGS sequence"/>
</dbReference>
<dbReference type="GO" id="GO:0071555">
    <property type="term" value="P:cell wall organization"/>
    <property type="evidence" value="ECO:0007669"/>
    <property type="project" value="UniProtKB-KW"/>
</dbReference>
<dbReference type="EC" id="3.5.1.28" evidence="2"/>
<dbReference type="RefSeq" id="WP_058492370.1">
    <property type="nucleotide sequence ID" value="NZ_CBCRUR010000006.1"/>
</dbReference>
<keyword evidence="4" id="KW-0961">Cell wall biogenesis/degradation</keyword>
<dbReference type="PATRIC" id="fig|45076.6.peg.590"/>
<dbReference type="GO" id="GO:0009254">
    <property type="term" value="P:peptidoglycan turnover"/>
    <property type="evidence" value="ECO:0007669"/>
    <property type="project" value="TreeGrafter"/>
</dbReference>
<accession>A0A0W1AJP2</accession>
<dbReference type="EMBL" id="LNZC01000004">
    <property type="protein sequence ID" value="KTD81497.1"/>
    <property type="molecule type" value="Genomic_DNA"/>
</dbReference>
<evidence type="ECO:0000256" key="1">
    <source>
        <dbReference type="ARBA" id="ARBA00001561"/>
    </source>
</evidence>
<comment type="catalytic activity">
    <reaction evidence="1">
        <text>Hydrolyzes the link between N-acetylmuramoyl residues and L-amino acid residues in certain cell-wall glycopeptides.</text>
        <dbReference type="EC" id="3.5.1.28"/>
    </reaction>
</comment>
<dbReference type="PANTHER" id="PTHR30417">
    <property type="entry name" value="N-ACETYLMURAMOYL-L-ALANINE AMIDASE AMID"/>
    <property type="match status" value="1"/>
</dbReference>
<dbReference type="PANTHER" id="PTHR30417:SF1">
    <property type="entry name" value="N-ACETYLMURAMOYL-L-ALANINE AMIDASE AMID"/>
    <property type="match status" value="1"/>
</dbReference>
<dbReference type="SUPFAM" id="SSF55846">
    <property type="entry name" value="N-acetylmuramoyl-L-alanine amidase-like"/>
    <property type="match status" value="1"/>
</dbReference>
<evidence type="ECO:0000256" key="2">
    <source>
        <dbReference type="ARBA" id="ARBA00011901"/>
    </source>
</evidence>
<dbReference type="CDD" id="cd06583">
    <property type="entry name" value="PGRP"/>
    <property type="match status" value="1"/>
</dbReference>
<evidence type="ECO:0000259" key="6">
    <source>
        <dbReference type="SMART" id="SM00644"/>
    </source>
</evidence>
<dbReference type="GO" id="GO:0009253">
    <property type="term" value="P:peptidoglycan catabolic process"/>
    <property type="evidence" value="ECO:0007669"/>
    <property type="project" value="InterPro"/>
</dbReference>
<evidence type="ECO:0000313" key="7">
    <source>
        <dbReference type="EMBL" id="KTD81497.1"/>
    </source>
</evidence>
<dbReference type="OrthoDB" id="9794842at2"/>
<organism evidence="7 8">
    <name type="scientific">Legionella worsleiensis</name>
    <dbReference type="NCBI Taxonomy" id="45076"/>
    <lineage>
        <taxon>Bacteria</taxon>
        <taxon>Pseudomonadati</taxon>
        <taxon>Pseudomonadota</taxon>
        <taxon>Gammaproteobacteria</taxon>
        <taxon>Legionellales</taxon>
        <taxon>Legionellaceae</taxon>
        <taxon>Legionella</taxon>
    </lineage>
</organism>
<sequence>MNIILSLLFFICRFAYAFSCHDPQIIHQKPIQFGKERIALTRDYQLTHYGIDSQSIEIEPKMIVLHWTCIPSLDVTFRIFDSPKLPINSPRRNDLPGELNVSSHFVVDRDGRIYQLMPETWMARHVIGLNHYAIGIENIGGVDGNDDLTAEQVKANAFLVCYLKKKYPTIRHVIGHNEYLDYKNTPLWLEKDPAYQTDKTDPGPTFVKRVIDLTSK</sequence>
<feature type="chain" id="PRO_5006919827" description="N-acetylmuramoyl-L-alanine amidase" evidence="5">
    <location>
        <begin position="18"/>
        <end position="216"/>
    </location>
</feature>
<dbReference type="SMART" id="SM00644">
    <property type="entry name" value="Ami_2"/>
    <property type="match status" value="1"/>
</dbReference>
<name>A0A0W1AJP2_9GAMM</name>
<protein>
    <recommendedName>
        <fullName evidence="2">N-acetylmuramoyl-L-alanine amidase</fullName>
        <ecNumber evidence="2">3.5.1.28</ecNumber>
    </recommendedName>
</protein>
<feature type="domain" description="N-acetylmuramoyl-L-alanine amidase" evidence="6">
    <location>
        <begin position="48"/>
        <end position="203"/>
    </location>
</feature>
<dbReference type="InterPro" id="IPR036505">
    <property type="entry name" value="Amidase/PGRP_sf"/>
</dbReference>
<keyword evidence="3" id="KW-0378">Hydrolase</keyword>
<dbReference type="Pfam" id="PF01510">
    <property type="entry name" value="Amidase_2"/>
    <property type="match status" value="1"/>
</dbReference>
<comment type="caution">
    <text evidence="7">The sequence shown here is derived from an EMBL/GenBank/DDBJ whole genome shotgun (WGS) entry which is preliminary data.</text>
</comment>
<proteinExistence type="predicted"/>
<dbReference type="InterPro" id="IPR002502">
    <property type="entry name" value="Amidase_domain"/>
</dbReference>
<dbReference type="STRING" id="45076.Lwor_0535"/>
<dbReference type="GO" id="GO:0008745">
    <property type="term" value="F:N-acetylmuramoyl-L-alanine amidase activity"/>
    <property type="evidence" value="ECO:0007669"/>
    <property type="project" value="UniProtKB-EC"/>
</dbReference>
<dbReference type="Gene3D" id="3.40.80.10">
    <property type="entry name" value="Peptidoglycan recognition protein-like"/>
    <property type="match status" value="1"/>
</dbReference>
<keyword evidence="8" id="KW-1185">Reference proteome</keyword>
<dbReference type="AlphaFoldDB" id="A0A0W1AJP2"/>
<evidence type="ECO:0000313" key="8">
    <source>
        <dbReference type="Proteomes" id="UP000054662"/>
    </source>
</evidence>
<reference evidence="7 8" key="1">
    <citation type="submission" date="2015-11" db="EMBL/GenBank/DDBJ databases">
        <title>Genomic analysis of 38 Legionella species identifies large and diverse effector repertoires.</title>
        <authorList>
            <person name="Burstein D."/>
            <person name="Amaro F."/>
            <person name="Zusman T."/>
            <person name="Lifshitz Z."/>
            <person name="Cohen O."/>
            <person name="Gilbert J.A."/>
            <person name="Pupko T."/>
            <person name="Shuman H.A."/>
            <person name="Segal G."/>
        </authorList>
    </citation>
    <scope>NUCLEOTIDE SEQUENCE [LARGE SCALE GENOMIC DNA]</scope>
    <source>
        <strain evidence="7 8">ATCC 49508</strain>
    </source>
</reference>
<dbReference type="InterPro" id="IPR051206">
    <property type="entry name" value="NAMLAA_amidase_2"/>
</dbReference>
<evidence type="ECO:0000256" key="5">
    <source>
        <dbReference type="SAM" id="SignalP"/>
    </source>
</evidence>
<evidence type="ECO:0000256" key="4">
    <source>
        <dbReference type="ARBA" id="ARBA00023316"/>
    </source>
</evidence>
<feature type="signal peptide" evidence="5">
    <location>
        <begin position="1"/>
        <end position="17"/>
    </location>
</feature>